<name>A0AB34J907_PRYPA</name>
<dbReference type="NCBIfam" id="TIGR00231">
    <property type="entry name" value="small_GTP"/>
    <property type="match status" value="1"/>
</dbReference>
<dbReference type="SMART" id="SM00177">
    <property type="entry name" value="ARF"/>
    <property type="match status" value="1"/>
</dbReference>
<accession>A0AB34J907</accession>
<dbReference type="EMBL" id="JBGBPQ010000010">
    <property type="protein sequence ID" value="KAL1518520.1"/>
    <property type="molecule type" value="Genomic_DNA"/>
</dbReference>
<evidence type="ECO:0000256" key="5">
    <source>
        <dbReference type="PIRSR" id="PIRSR606689-2"/>
    </source>
</evidence>
<feature type="binding site" evidence="4">
    <location>
        <begin position="126"/>
        <end position="129"/>
    </location>
    <ligand>
        <name>GTP</name>
        <dbReference type="ChEBI" id="CHEBI:37565"/>
    </ligand>
</feature>
<dbReference type="GO" id="GO:0030010">
    <property type="term" value="P:establishment of cell polarity"/>
    <property type="evidence" value="ECO:0007669"/>
    <property type="project" value="UniProtKB-ARBA"/>
</dbReference>
<dbReference type="Proteomes" id="UP001515480">
    <property type="component" value="Unassembled WGS sequence"/>
</dbReference>
<evidence type="ECO:0008006" key="9">
    <source>
        <dbReference type="Google" id="ProtNLM"/>
    </source>
</evidence>
<evidence type="ECO:0000256" key="3">
    <source>
        <dbReference type="ARBA" id="ARBA00023134"/>
    </source>
</evidence>
<dbReference type="PROSITE" id="PS51417">
    <property type="entry name" value="ARF"/>
    <property type="match status" value="1"/>
</dbReference>
<reference evidence="7 8" key="1">
    <citation type="journal article" date="2024" name="Science">
        <title>Giant polyketide synthase enzymes in the biosynthesis of giant marine polyether toxins.</title>
        <authorList>
            <person name="Fallon T.R."/>
            <person name="Shende V.V."/>
            <person name="Wierzbicki I.H."/>
            <person name="Pendleton A.L."/>
            <person name="Watervoot N.F."/>
            <person name="Auber R.P."/>
            <person name="Gonzalez D.J."/>
            <person name="Wisecaver J.H."/>
            <person name="Moore B.S."/>
        </authorList>
    </citation>
    <scope>NUCLEOTIDE SEQUENCE [LARGE SCALE GENOMIC DNA]</scope>
    <source>
        <strain evidence="7 8">12B1</strain>
    </source>
</reference>
<proteinExistence type="inferred from homology"/>
<protein>
    <recommendedName>
        <fullName evidence="9">ADP-ribosylation factor-like protein 6</fullName>
    </recommendedName>
</protein>
<feature type="binding site" evidence="4">
    <location>
        <begin position="22"/>
        <end position="29"/>
    </location>
    <ligand>
        <name>GTP</name>
        <dbReference type="ChEBI" id="CHEBI:37565"/>
    </ligand>
</feature>
<dbReference type="FunFam" id="3.40.50.300:FF:000412">
    <property type="entry name" value="ADP-ribosylation factor 1"/>
    <property type="match status" value="1"/>
</dbReference>
<keyword evidence="5" id="KW-0479">Metal-binding</keyword>
<feature type="binding site" evidence="5">
    <location>
        <position position="48"/>
    </location>
    <ligand>
        <name>Mg(2+)</name>
        <dbReference type="ChEBI" id="CHEBI:18420"/>
    </ligand>
</feature>
<dbReference type="AlphaFoldDB" id="A0AB34J907"/>
<evidence type="ECO:0000313" key="7">
    <source>
        <dbReference type="EMBL" id="KAL1518520.1"/>
    </source>
</evidence>
<evidence type="ECO:0000256" key="2">
    <source>
        <dbReference type="ARBA" id="ARBA00022741"/>
    </source>
</evidence>
<dbReference type="Gene3D" id="3.40.50.300">
    <property type="entry name" value="P-loop containing nucleotide triphosphate hydrolases"/>
    <property type="match status" value="1"/>
</dbReference>
<evidence type="ECO:0000256" key="1">
    <source>
        <dbReference type="ARBA" id="ARBA00010290"/>
    </source>
</evidence>
<dbReference type="CDD" id="cd00878">
    <property type="entry name" value="Arf_Arl"/>
    <property type="match status" value="1"/>
</dbReference>
<keyword evidence="2 4" id="KW-0547">Nucleotide-binding</keyword>
<gene>
    <name evidence="7" type="ORF">AB1Y20_002809</name>
</gene>
<dbReference type="GO" id="GO:0003924">
    <property type="term" value="F:GTPase activity"/>
    <property type="evidence" value="ECO:0007669"/>
    <property type="project" value="InterPro"/>
</dbReference>
<comment type="caution">
    <text evidence="7">The sequence shown here is derived from an EMBL/GenBank/DDBJ whole genome shotgun (WGS) entry which is preliminary data.</text>
</comment>
<keyword evidence="3 4" id="KW-0342">GTP-binding</keyword>
<dbReference type="SMART" id="SM00178">
    <property type="entry name" value="SAR"/>
    <property type="match status" value="1"/>
</dbReference>
<evidence type="ECO:0000313" key="8">
    <source>
        <dbReference type="Proteomes" id="UP001515480"/>
    </source>
</evidence>
<dbReference type="PANTHER" id="PTHR11711">
    <property type="entry name" value="ADP RIBOSYLATION FACTOR-RELATED"/>
    <property type="match status" value="1"/>
</dbReference>
<dbReference type="InterPro" id="IPR027417">
    <property type="entry name" value="P-loop_NTPase"/>
</dbReference>
<keyword evidence="8" id="KW-1185">Reference proteome</keyword>
<dbReference type="SUPFAM" id="SSF52540">
    <property type="entry name" value="P-loop containing nucleoside triphosphate hydrolases"/>
    <property type="match status" value="1"/>
</dbReference>
<keyword evidence="5" id="KW-0460">Magnesium</keyword>
<dbReference type="Pfam" id="PF00025">
    <property type="entry name" value="Arf"/>
    <property type="match status" value="1"/>
</dbReference>
<dbReference type="InterPro" id="IPR006689">
    <property type="entry name" value="Small_GTPase_ARF/SAR"/>
</dbReference>
<feature type="binding site" evidence="4">
    <location>
        <position position="70"/>
    </location>
    <ligand>
        <name>GTP</name>
        <dbReference type="ChEBI" id="CHEBI:37565"/>
    </ligand>
</feature>
<dbReference type="GO" id="GO:0046872">
    <property type="term" value="F:metal ion binding"/>
    <property type="evidence" value="ECO:0007669"/>
    <property type="project" value="UniProtKB-KW"/>
</dbReference>
<dbReference type="PRINTS" id="PR00328">
    <property type="entry name" value="SAR1GTPBP"/>
</dbReference>
<dbReference type="GO" id="GO:0005525">
    <property type="term" value="F:GTP binding"/>
    <property type="evidence" value="ECO:0007669"/>
    <property type="project" value="UniProtKB-KW"/>
</dbReference>
<comment type="similarity">
    <text evidence="1 6">Belongs to the small GTPase superfamily. Arf family.</text>
</comment>
<evidence type="ECO:0000256" key="6">
    <source>
        <dbReference type="RuleBase" id="RU003925"/>
    </source>
</evidence>
<dbReference type="InterPro" id="IPR024156">
    <property type="entry name" value="Small_GTPase_ARF"/>
</dbReference>
<feature type="binding site" evidence="5">
    <location>
        <position position="29"/>
    </location>
    <ligand>
        <name>Mg(2+)</name>
        <dbReference type="ChEBI" id="CHEBI:18420"/>
    </ligand>
</feature>
<dbReference type="InterPro" id="IPR005225">
    <property type="entry name" value="Small_GTP-bd"/>
</dbReference>
<evidence type="ECO:0000256" key="4">
    <source>
        <dbReference type="PIRSR" id="PIRSR606689-1"/>
    </source>
</evidence>
<sequence length="206" mass="23622">MWGAVRSQFLGRQRECRAVVVGLDGAGKTSIVSRLKNGHLDEKKIISTVGFNVECVEYRKMIFSLWDLGGSADARSFWHLYYPDTQAIIFVVDCHDIERLVEARHELHRMLAEYELWDAPLLVYANKQDLPHAKKVREVAEVLNLFSLSTRNWHIVDTQATHADITDANLHAGLDWLMEVLLMSGAQRQLKAKLEYRKHNARGPQD</sequence>
<organism evidence="7 8">
    <name type="scientific">Prymnesium parvum</name>
    <name type="common">Toxic golden alga</name>
    <dbReference type="NCBI Taxonomy" id="97485"/>
    <lineage>
        <taxon>Eukaryota</taxon>
        <taxon>Haptista</taxon>
        <taxon>Haptophyta</taxon>
        <taxon>Prymnesiophyceae</taxon>
        <taxon>Prymnesiales</taxon>
        <taxon>Prymnesiaceae</taxon>
        <taxon>Prymnesium</taxon>
    </lineage>
</organism>